<dbReference type="Proteomes" id="UP000325933">
    <property type="component" value="Unassembled WGS sequence"/>
</dbReference>
<evidence type="ECO:0000313" key="3">
    <source>
        <dbReference type="EMBL" id="KAA9027435.1"/>
    </source>
</evidence>
<feature type="chain" id="PRO_5023810478" description="Spore coat protein U domain-containing protein" evidence="1">
    <location>
        <begin position="24"/>
        <end position="210"/>
    </location>
</feature>
<dbReference type="Proteomes" id="UP000326364">
    <property type="component" value="Unassembled WGS sequence"/>
</dbReference>
<name>A0A5J5HZD7_9SPHN</name>
<evidence type="ECO:0000313" key="2">
    <source>
        <dbReference type="EMBL" id="KAA9014346.1"/>
    </source>
</evidence>
<feature type="signal peptide" evidence="1">
    <location>
        <begin position="1"/>
        <end position="23"/>
    </location>
</feature>
<proteinExistence type="predicted"/>
<dbReference type="EMBL" id="VYQA01000013">
    <property type="protein sequence ID" value="KAA9027435.1"/>
    <property type="molecule type" value="Genomic_DNA"/>
</dbReference>
<comment type="caution">
    <text evidence="3">The sequence shown here is derived from an EMBL/GenBank/DDBJ whole genome shotgun (WGS) entry which is preliminary data.</text>
</comment>
<reference evidence="4 5" key="1">
    <citation type="submission" date="2019-09" db="EMBL/GenBank/DDBJ databases">
        <authorList>
            <person name="Feng G."/>
        </authorList>
    </citation>
    <scope>NUCLEOTIDE SEQUENCE [LARGE SCALE GENOMIC DNA]</scope>
    <source>
        <strain evidence="3 4">KACC 19283</strain>
        <strain evidence="2 5">KACC 19284</strain>
    </source>
</reference>
<protein>
    <recommendedName>
        <fullName evidence="6">Spore coat protein U domain-containing protein</fullName>
    </recommendedName>
</protein>
<evidence type="ECO:0000313" key="5">
    <source>
        <dbReference type="Proteomes" id="UP000326364"/>
    </source>
</evidence>
<organism evidence="3 4">
    <name type="scientific">Sphingobium limneticum</name>
    <dbReference type="NCBI Taxonomy" id="1007511"/>
    <lineage>
        <taxon>Bacteria</taxon>
        <taxon>Pseudomonadati</taxon>
        <taxon>Pseudomonadota</taxon>
        <taxon>Alphaproteobacteria</taxon>
        <taxon>Sphingomonadales</taxon>
        <taxon>Sphingomonadaceae</taxon>
        <taxon>Sphingobium</taxon>
    </lineage>
</organism>
<evidence type="ECO:0000313" key="4">
    <source>
        <dbReference type="Proteomes" id="UP000325933"/>
    </source>
</evidence>
<dbReference type="AlphaFoldDB" id="A0A5J5HZD7"/>
<keyword evidence="5" id="KW-1185">Reference proteome</keyword>
<sequence>MMRKTLMTSAALAAMTISVPAFAQAADTNTGLQSASVVVSATNPAKCDVTATNTAVVLVGDVLTDANGFPAADVSAKVAEGLNAALVNAWCTGANNGFVLSRTAFTTDGGGSAGDFQKGILYDVGVKDPSGVGGNENTEDGPTLGLTYGRFGATAAKTLQFVSFPGTTPIATSAPASANGATSSFTTFAGTRVIAGTYSSTVTIAITPGV</sequence>
<dbReference type="EMBL" id="VYQB01000013">
    <property type="protein sequence ID" value="KAA9014346.1"/>
    <property type="molecule type" value="Genomic_DNA"/>
</dbReference>
<keyword evidence="1" id="KW-0732">Signal</keyword>
<accession>A0A5J5HZD7</accession>
<gene>
    <name evidence="3" type="ORF">F4U95_17100</name>
    <name evidence="2" type="ORF">F4U96_16975</name>
</gene>
<evidence type="ECO:0008006" key="6">
    <source>
        <dbReference type="Google" id="ProtNLM"/>
    </source>
</evidence>
<evidence type="ECO:0000256" key="1">
    <source>
        <dbReference type="SAM" id="SignalP"/>
    </source>
</evidence>